<dbReference type="OrthoDB" id="252909at2"/>
<dbReference type="PIRSF" id="PIRSF016642">
    <property type="entry name" value="UCP016642"/>
    <property type="match status" value="1"/>
</dbReference>
<evidence type="ECO:0000259" key="1">
    <source>
        <dbReference type="Pfam" id="PF09825"/>
    </source>
</evidence>
<dbReference type="SUPFAM" id="SSF52317">
    <property type="entry name" value="Class I glutamine amidotransferase-like"/>
    <property type="match status" value="1"/>
</dbReference>
<dbReference type="KEGG" id="spoa:EQM13_16470"/>
<dbReference type="InterPro" id="IPR029062">
    <property type="entry name" value="Class_I_gatase-like"/>
</dbReference>
<keyword evidence="3" id="KW-1185">Reference proteome</keyword>
<dbReference type="Pfam" id="PF09825">
    <property type="entry name" value="BPL_N"/>
    <property type="match status" value="1"/>
</dbReference>
<feature type="domain" description="Biotin-protein ligase N-terminal" evidence="1">
    <location>
        <begin position="45"/>
        <end position="93"/>
    </location>
</feature>
<dbReference type="RefSeq" id="WP_128753271.1">
    <property type="nucleotide sequence ID" value="NZ_CP035282.1"/>
</dbReference>
<proteinExistence type="predicted"/>
<accession>A0A410QGI1</accession>
<dbReference type="Gene3D" id="3.40.50.880">
    <property type="match status" value="1"/>
</dbReference>
<gene>
    <name evidence="2" type="ORF">EQM13_16470</name>
</gene>
<sequence>MKTAVLYISDSTSQKSYDRIINIIELYGISVKGITEKDVVNGELNNFDVLIVPGGRATGQAKALGEKGCSMIESFVKNSGGYIGICAGAFLAVEGYNESTSNLVIVNAQAIDIDHWNRGSGNVKIKITDPTHPIINGYYGTITAYYENGPLLKPGNYLDLSDYDELAFFADGIGQNNNKSNLMINSSALVSSTYGYGKCVLFSFHPELTEGLQRMFIQGILWAAGRTS</sequence>
<evidence type="ECO:0000313" key="2">
    <source>
        <dbReference type="EMBL" id="QAT63046.1"/>
    </source>
</evidence>
<dbReference type="InterPro" id="IPR019197">
    <property type="entry name" value="Biotin-prot_ligase_N"/>
</dbReference>
<organism evidence="2 3">
    <name type="scientific">Acidilutibacter cellobiosedens</name>
    <dbReference type="NCBI Taxonomy" id="2507161"/>
    <lineage>
        <taxon>Bacteria</taxon>
        <taxon>Bacillati</taxon>
        <taxon>Bacillota</taxon>
        <taxon>Tissierellia</taxon>
        <taxon>Tissierellales</taxon>
        <taxon>Acidilutibacteraceae</taxon>
        <taxon>Acidilutibacter</taxon>
    </lineage>
</organism>
<protein>
    <submittedName>
        <fullName evidence="2">Biofilm PGA synthesis protein PgaC</fullName>
    </submittedName>
</protein>
<dbReference type="AlphaFoldDB" id="A0A410QGI1"/>
<evidence type="ECO:0000313" key="3">
    <source>
        <dbReference type="Proteomes" id="UP000287969"/>
    </source>
</evidence>
<dbReference type="Proteomes" id="UP000287969">
    <property type="component" value="Chromosome"/>
</dbReference>
<name>A0A410QGI1_9FIRM</name>
<dbReference type="PROSITE" id="PS51273">
    <property type="entry name" value="GATASE_TYPE_1"/>
    <property type="match status" value="1"/>
</dbReference>
<dbReference type="InterPro" id="IPR015834">
    <property type="entry name" value="UCP016642"/>
</dbReference>
<reference evidence="3" key="1">
    <citation type="submission" date="2019-01" db="EMBL/GenBank/DDBJ databases">
        <title>Draft genomes of a novel of Sporanaerobacter strains.</title>
        <authorList>
            <person name="Ma S."/>
        </authorList>
    </citation>
    <scope>NUCLEOTIDE SEQUENCE [LARGE SCALE GENOMIC DNA]</scope>
    <source>
        <strain evidence="3">NJN-17</strain>
    </source>
</reference>
<dbReference type="EMBL" id="CP035282">
    <property type="protein sequence ID" value="QAT63046.1"/>
    <property type="molecule type" value="Genomic_DNA"/>
</dbReference>